<keyword evidence="2" id="KW-1185">Reference proteome</keyword>
<dbReference type="Pfam" id="PF15080">
    <property type="entry name" value="DUF4547"/>
    <property type="match status" value="1"/>
</dbReference>
<proteinExistence type="predicted"/>
<dbReference type="AlphaFoldDB" id="A0AAW1BG45"/>
<gene>
    <name evidence="1" type="ORF">NXF25_011794</name>
</gene>
<evidence type="ECO:0000313" key="2">
    <source>
        <dbReference type="Proteomes" id="UP001474421"/>
    </source>
</evidence>
<dbReference type="InterPro" id="IPR027875">
    <property type="entry name" value="DUF4547"/>
</dbReference>
<dbReference type="EMBL" id="JAOTOJ010000005">
    <property type="protein sequence ID" value="KAK9401080.1"/>
    <property type="molecule type" value="Genomic_DNA"/>
</dbReference>
<reference evidence="1 2" key="1">
    <citation type="journal article" date="2024" name="Proc. Natl. Acad. Sci. U.S.A.">
        <title>The genetic regulatory architecture and epigenomic basis for age-related changes in rattlesnake venom.</title>
        <authorList>
            <person name="Hogan M.P."/>
            <person name="Holding M.L."/>
            <person name="Nystrom G.S."/>
            <person name="Colston T.J."/>
            <person name="Bartlett D.A."/>
            <person name="Mason A.J."/>
            <person name="Ellsworth S.A."/>
            <person name="Rautsaw R.M."/>
            <person name="Lawrence K.C."/>
            <person name="Strickland J.L."/>
            <person name="He B."/>
            <person name="Fraser P."/>
            <person name="Margres M.J."/>
            <person name="Gilbert D.M."/>
            <person name="Gibbs H.L."/>
            <person name="Parkinson C.L."/>
            <person name="Rokyta D.R."/>
        </authorList>
    </citation>
    <scope>NUCLEOTIDE SEQUENCE [LARGE SCALE GENOMIC DNA]</scope>
    <source>
        <strain evidence="1">DRR0105</strain>
    </source>
</reference>
<name>A0AAW1BG45_CROAD</name>
<dbReference type="Proteomes" id="UP001474421">
    <property type="component" value="Unassembled WGS sequence"/>
</dbReference>
<protein>
    <submittedName>
        <fullName evidence="1">Single-pass membrane and coiled-coil domain-containing protein 1</fullName>
    </submittedName>
</protein>
<accession>A0AAW1BG45</accession>
<organism evidence="1 2">
    <name type="scientific">Crotalus adamanteus</name>
    <name type="common">Eastern diamondback rattlesnake</name>
    <dbReference type="NCBI Taxonomy" id="8729"/>
    <lineage>
        <taxon>Eukaryota</taxon>
        <taxon>Metazoa</taxon>
        <taxon>Chordata</taxon>
        <taxon>Craniata</taxon>
        <taxon>Vertebrata</taxon>
        <taxon>Euteleostomi</taxon>
        <taxon>Lepidosauria</taxon>
        <taxon>Squamata</taxon>
        <taxon>Bifurcata</taxon>
        <taxon>Unidentata</taxon>
        <taxon>Episquamata</taxon>
        <taxon>Toxicofera</taxon>
        <taxon>Serpentes</taxon>
        <taxon>Colubroidea</taxon>
        <taxon>Viperidae</taxon>
        <taxon>Crotalinae</taxon>
        <taxon>Crotalus</taxon>
    </lineage>
</organism>
<comment type="caution">
    <text evidence="1">The sequence shown here is derived from an EMBL/GenBank/DDBJ whole genome shotgun (WGS) entry which is preliminary data.</text>
</comment>
<evidence type="ECO:0000313" key="1">
    <source>
        <dbReference type="EMBL" id="KAK9401080.1"/>
    </source>
</evidence>
<dbReference type="PANTHER" id="PTHR35979">
    <property type="entry name" value="SINGLE-PASS MEMBRANE AND COILED-COIL DOMAIN-CONTAINING PROTEIN 1"/>
    <property type="match status" value="1"/>
</dbReference>
<dbReference type="PANTHER" id="PTHR35979:SF1">
    <property type="entry name" value="SINGLE-PASS MEMBRANE AND COILED-COIL DOMAIN-CONTAINING PROTEIN 1"/>
    <property type="match status" value="1"/>
</dbReference>
<sequence>MAKESLSLCVLNKTLNRIENKLQTIKSQYIVLDSGIQKLSEKFDFWNTVLEQDVMWTSLLEDRFNSVEINLFYSYICETIQCLHSQVRTAIEVSDTISRRTTRLFLLYVTLFIALEVEIEGAQENWGVVNLRLRSRTSWVEVLNGC</sequence>